<protein>
    <submittedName>
        <fullName evidence="1">Uncharacterized protein</fullName>
    </submittedName>
</protein>
<dbReference type="EMBL" id="ANPE02000222">
    <property type="protein sequence ID" value="EMY32874.1"/>
    <property type="molecule type" value="Genomic_DNA"/>
</dbReference>
<evidence type="ECO:0000313" key="2">
    <source>
        <dbReference type="Proteomes" id="UP000010729"/>
    </source>
</evidence>
<name>N1UYM4_9MICC</name>
<gene>
    <name evidence="1" type="ORF">D477_017849</name>
</gene>
<proteinExistence type="predicted"/>
<evidence type="ECO:0000313" key="1">
    <source>
        <dbReference type="EMBL" id="EMY32874.1"/>
    </source>
</evidence>
<sequence length="84" mass="9315">MPFLTSPRPEQLTGPIRLAAPQRPFCEGCDTDDFLIFEEYVPSRVLPGGQVRPAETSYTCIECGQVGGHSVPAGWEPPGWFWYA</sequence>
<organism evidence="1 2">
    <name type="scientific">Arthrobacter crystallopoietes BAB-32</name>
    <dbReference type="NCBI Taxonomy" id="1246476"/>
    <lineage>
        <taxon>Bacteria</taxon>
        <taxon>Bacillati</taxon>
        <taxon>Actinomycetota</taxon>
        <taxon>Actinomycetes</taxon>
        <taxon>Micrococcales</taxon>
        <taxon>Micrococcaceae</taxon>
        <taxon>Crystallibacter</taxon>
    </lineage>
</organism>
<dbReference type="RefSeq" id="WP_005272623.1">
    <property type="nucleotide sequence ID" value="NZ_ANPE02000222.1"/>
</dbReference>
<dbReference type="OrthoDB" id="4945999at2"/>
<accession>N1UYM4</accession>
<dbReference type="Proteomes" id="UP000010729">
    <property type="component" value="Unassembled WGS sequence"/>
</dbReference>
<comment type="caution">
    <text evidence="1">The sequence shown here is derived from an EMBL/GenBank/DDBJ whole genome shotgun (WGS) entry which is preliminary data.</text>
</comment>
<dbReference type="AlphaFoldDB" id="N1UYM4"/>
<reference evidence="1 2" key="1">
    <citation type="journal article" date="2013" name="Genome Announc.">
        <title>Draft Genome Sequence of Arthrobacter crystallopoietes Strain BAB-32, Revealing Genes for Bioremediation.</title>
        <authorList>
            <person name="Joshi M.N."/>
            <person name="Pandit A.S."/>
            <person name="Sharma A."/>
            <person name="Pandya R.V."/>
            <person name="Desai S.M."/>
            <person name="Saxena A.K."/>
            <person name="Bagatharia S.B."/>
        </authorList>
    </citation>
    <scope>NUCLEOTIDE SEQUENCE [LARGE SCALE GENOMIC DNA]</scope>
    <source>
        <strain evidence="1 2">BAB-32</strain>
    </source>
</reference>
<keyword evidence="2" id="KW-1185">Reference proteome</keyword>